<dbReference type="InterPro" id="IPR050765">
    <property type="entry name" value="Riboflavin_Biosynth_HTPR"/>
</dbReference>
<comment type="caution">
    <text evidence="2">The sequence shown here is derived from an EMBL/GenBank/DDBJ whole genome shotgun (WGS) entry which is preliminary data.</text>
</comment>
<dbReference type="PANTHER" id="PTHR38011:SF11">
    <property type="entry name" value="2,5-DIAMINO-6-RIBOSYLAMINO-4(3H)-PYRIMIDINONE 5'-PHOSPHATE REDUCTASE"/>
    <property type="match status" value="1"/>
</dbReference>
<dbReference type="InterPro" id="IPR024072">
    <property type="entry name" value="DHFR-like_dom_sf"/>
</dbReference>
<organism evidence="2 3">
    <name type="scientific">Rhodococcus erythropolis</name>
    <name type="common">Arthrobacter picolinophilus</name>
    <dbReference type="NCBI Taxonomy" id="1833"/>
    <lineage>
        <taxon>Bacteria</taxon>
        <taxon>Bacillati</taxon>
        <taxon>Actinomycetota</taxon>
        <taxon>Actinomycetes</taxon>
        <taxon>Mycobacteriales</taxon>
        <taxon>Nocardiaceae</taxon>
        <taxon>Rhodococcus</taxon>
        <taxon>Rhodococcus erythropolis group</taxon>
    </lineage>
</organism>
<feature type="domain" description="Bacterial bifunctional deaminase-reductase C-terminal" evidence="1">
    <location>
        <begin position="3"/>
        <end position="163"/>
    </location>
</feature>
<dbReference type="Proteomes" id="UP000325576">
    <property type="component" value="Unassembled WGS sequence"/>
</dbReference>
<protein>
    <submittedName>
        <fullName evidence="2">Deaminase</fullName>
    </submittedName>
</protein>
<dbReference type="InterPro" id="IPR002734">
    <property type="entry name" value="RibDG_C"/>
</dbReference>
<gene>
    <name evidence="2" type="ORF">BS297_20005</name>
</gene>
<evidence type="ECO:0000313" key="2">
    <source>
        <dbReference type="EMBL" id="KAB2583554.1"/>
    </source>
</evidence>
<reference evidence="2 3" key="1">
    <citation type="journal article" date="2017" name="Poromechanics V (2013)">
        <title>Genomic Characterization of the Arsenic-Tolerant Actinobacterium, &lt;i&gt;Rhodococcus erythropolis&lt;/i&gt; S43.</title>
        <authorList>
            <person name="Retamal-Morales G."/>
            <person name="Mehnert M."/>
            <person name="Schwabe R."/>
            <person name="Tischler D."/>
            <person name="Schloemann M."/>
            <person name="Levican G.J."/>
        </authorList>
    </citation>
    <scope>NUCLEOTIDE SEQUENCE [LARGE SCALE GENOMIC DNA]</scope>
    <source>
        <strain evidence="2 3">S43</strain>
    </source>
</reference>
<dbReference type="PANTHER" id="PTHR38011">
    <property type="entry name" value="DIHYDROFOLATE REDUCTASE FAMILY PROTEIN (AFU_ORTHOLOGUE AFUA_8G06820)"/>
    <property type="match status" value="1"/>
</dbReference>
<dbReference type="EMBL" id="MRBO01000536">
    <property type="protein sequence ID" value="KAB2583554.1"/>
    <property type="molecule type" value="Genomic_DNA"/>
</dbReference>
<accession>A0A5N5E6A7</accession>
<evidence type="ECO:0000313" key="3">
    <source>
        <dbReference type="Proteomes" id="UP000325576"/>
    </source>
</evidence>
<name>A0A5N5E6A7_RHOER</name>
<dbReference type="Gene3D" id="3.40.430.10">
    <property type="entry name" value="Dihydrofolate Reductase, subunit A"/>
    <property type="match status" value="1"/>
</dbReference>
<evidence type="ECO:0000259" key="1">
    <source>
        <dbReference type="Pfam" id="PF01872"/>
    </source>
</evidence>
<dbReference type="AlphaFoldDB" id="A0A5N5E6A7"/>
<dbReference type="RefSeq" id="WP_019747963.1">
    <property type="nucleotide sequence ID" value="NZ_CP176576.1"/>
</dbReference>
<proteinExistence type="predicted"/>
<dbReference type="SUPFAM" id="SSF53597">
    <property type="entry name" value="Dihydrofolate reductase-like"/>
    <property type="match status" value="1"/>
</dbReference>
<sequence>MRKLVYYVGASLDGYIAGPDGEFDFFPVSEQITAWICDRYPETVPTHVRPALGIEDAPNRTFDTVVMGRGSYEPGLSLGVTSPFAHLRQFVVSSTLADAEDPAVTIVRTDPRAVVRSLKEEEGQDIWLCGGGTLAGELLPEIDELIVKRYPIVAGAGIPMIRGNFEPTLFTPTATESLDDGASITWLKRNT</sequence>
<dbReference type="Pfam" id="PF01872">
    <property type="entry name" value="RibD_C"/>
    <property type="match status" value="1"/>
</dbReference>
<dbReference type="GO" id="GO:0008703">
    <property type="term" value="F:5-amino-6-(5-phosphoribosylamino)uracil reductase activity"/>
    <property type="evidence" value="ECO:0007669"/>
    <property type="project" value="InterPro"/>
</dbReference>
<dbReference type="GO" id="GO:0009231">
    <property type="term" value="P:riboflavin biosynthetic process"/>
    <property type="evidence" value="ECO:0007669"/>
    <property type="project" value="InterPro"/>
</dbReference>